<dbReference type="InterPro" id="IPR001680">
    <property type="entry name" value="WD40_rpt"/>
</dbReference>
<feature type="compositionally biased region" description="Basic and acidic residues" evidence="2">
    <location>
        <begin position="28"/>
        <end position="42"/>
    </location>
</feature>
<dbReference type="SMART" id="SM00320">
    <property type="entry name" value="WD40"/>
    <property type="match status" value="3"/>
</dbReference>
<dbReference type="EMBL" id="AAYY01000003">
    <property type="protein sequence ID" value="EDP44443.1"/>
    <property type="molecule type" value="Genomic_DNA"/>
</dbReference>
<dbReference type="PROSITE" id="PS50082">
    <property type="entry name" value="WD_REPEATS_2"/>
    <property type="match status" value="1"/>
</dbReference>
<evidence type="ECO:0000259" key="3">
    <source>
        <dbReference type="PROSITE" id="PS50181"/>
    </source>
</evidence>
<comment type="caution">
    <text evidence="4">The sequence shown here is derived from an EMBL/GenBank/DDBJ whole genome shotgun (WGS) entry which is preliminary data.</text>
</comment>
<dbReference type="Proteomes" id="UP000008837">
    <property type="component" value="Unassembled WGS sequence"/>
</dbReference>
<name>A8PVP8_MALGO</name>
<dbReference type="Gene3D" id="1.20.1280.50">
    <property type="match status" value="1"/>
</dbReference>
<dbReference type="PANTHER" id="PTHR46731:SF1">
    <property type="entry name" value="F-BOX ONLY PROTEIN 15"/>
    <property type="match status" value="1"/>
</dbReference>
<evidence type="ECO:0000313" key="4">
    <source>
        <dbReference type="EMBL" id="EDP44443.1"/>
    </source>
</evidence>
<dbReference type="Pfam" id="PF12937">
    <property type="entry name" value="F-box-like"/>
    <property type="match status" value="1"/>
</dbReference>
<dbReference type="InterPro" id="IPR036322">
    <property type="entry name" value="WD40_repeat_dom_sf"/>
</dbReference>
<protein>
    <recommendedName>
        <fullName evidence="3">F-box domain-containing protein</fullName>
    </recommendedName>
</protein>
<feature type="compositionally biased region" description="Low complexity" evidence="2">
    <location>
        <begin position="702"/>
        <end position="716"/>
    </location>
</feature>
<reference evidence="4 5" key="1">
    <citation type="journal article" date="2007" name="Proc. Natl. Acad. Sci. U.S.A.">
        <title>Dandruff-associated Malassezia genomes reveal convergent and divergent virulence traits shared with plant and human fungal pathogens.</title>
        <authorList>
            <person name="Xu J."/>
            <person name="Saunders C.W."/>
            <person name="Hu P."/>
            <person name="Grant R.A."/>
            <person name="Boekhout T."/>
            <person name="Kuramae E.E."/>
            <person name="Kronstad J.W."/>
            <person name="Deangelis Y.M."/>
            <person name="Reeder N.L."/>
            <person name="Johnstone K.R."/>
            <person name="Leland M."/>
            <person name="Fieno A.M."/>
            <person name="Begley W.M."/>
            <person name="Sun Y."/>
            <person name="Lacey M.P."/>
            <person name="Chaudhary T."/>
            <person name="Keough T."/>
            <person name="Chu L."/>
            <person name="Sears R."/>
            <person name="Yuan B."/>
            <person name="Dawson T.L.Jr."/>
        </authorList>
    </citation>
    <scope>NUCLEOTIDE SEQUENCE [LARGE SCALE GENOMIC DNA]</scope>
    <source>
        <strain evidence="5">ATCC MYA-4612 / CBS 7966</strain>
    </source>
</reference>
<dbReference type="Gene3D" id="2.130.10.10">
    <property type="entry name" value="YVTN repeat-like/Quinoprotein amine dehydrogenase"/>
    <property type="match status" value="1"/>
</dbReference>
<feature type="region of interest" description="Disordered" evidence="2">
    <location>
        <begin position="921"/>
        <end position="945"/>
    </location>
</feature>
<feature type="repeat" description="WD" evidence="1">
    <location>
        <begin position="604"/>
        <end position="643"/>
    </location>
</feature>
<dbReference type="InterPro" id="IPR001810">
    <property type="entry name" value="F-box_dom"/>
</dbReference>
<dbReference type="SMART" id="SM00256">
    <property type="entry name" value="FBOX"/>
    <property type="match status" value="1"/>
</dbReference>
<dbReference type="AlphaFoldDB" id="A8PVP8"/>
<evidence type="ECO:0000256" key="2">
    <source>
        <dbReference type="SAM" id="MobiDB-lite"/>
    </source>
</evidence>
<dbReference type="VEuPathDB" id="FungiDB:MGL_0925"/>
<proteinExistence type="predicted"/>
<dbReference type="Pfam" id="PF00400">
    <property type="entry name" value="WD40"/>
    <property type="match status" value="1"/>
</dbReference>
<dbReference type="InterPro" id="IPR003903">
    <property type="entry name" value="UIM_dom"/>
</dbReference>
<evidence type="ECO:0000313" key="5">
    <source>
        <dbReference type="Proteomes" id="UP000008837"/>
    </source>
</evidence>
<keyword evidence="5" id="KW-1185">Reference proteome</keyword>
<feature type="region of interest" description="Disordered" evidence="2">
    <location>
        <begin position="696"/>
        <end position="728"/>
    </location>
</feature>
<dbReference type="KEGG" id="mgl:MGL_0925"/>
<evidence type="ECO:0000256" key="1">
    <source>
        <dbReference type="PROSITE-ProRule" id="PRU00221"/>
    </source>
</evidence>
<dbReference type="CDD" id="cd09917">
    <property type="entry name" value="F-box_SF"/>
    <property type="match status" value="1"/>
</dbReference>
<gene>
    <name evidence="4" type="ORF">MGL_0925</name>
</gene>
<keyword evidence="1" id="KW-0853">WD repeat</keyword>
<feature type="region of interest" description="Disordered" evidence="2">
    <location>
        <begin position="957"/>
        <end position="993"/>
    </location>
</feature>
<dbReference type="OMA" id="EFSPHVS"/>
<accession>A8PVP8</accession>
<sequence>MNESDLVFLTHQRLDTSDLDTSSHGHHTSTDHDTQRRSQREHRSGRHQRRSRQGPPVCSSNAVASSLISELAPETLARIFAFLDPTSISRCAQTCRAWHTIVSLDTTWRAAFMVASGLEEREDAIVAHKHVASHDPTWAALRVAPTLRRMESNWRAEYTARMALLRRWRKSRTPTVLTDPRIAIVDKLALSASRRFALSLSNEFSVASRSNALTGKVAKDFLDASGFASRGANGYPNIEFTPAATAHATDAFASRIVWGLHSGDLALTTIDWRGQSARGTIHNRSFPPGNAHQSPVTAIGMPFAPGHGGAHTDERYRQHLSTLGDLATTFVSAAADGSVMLWHPKHMSPLWTGSARPLERSQAADSIAEASPARPAVPLTLGAHQITHLEYAPTRGIVVAARVDGSLVVWQGIPVRELLHLYESLSRRTSTISLSSTVSRSPTATAASWHSDLNKLWAQAWRTDVPSAQPGTQIEHLVLDASSMPGVSMLVHYRNARVFLRVDVNDAGHQTTVFGTPGVSTLTSLRCDFDVRVKPPALPPVMLARMHAGRLHEHKFVCAGTASGRIGVWEWDAHGEPYDASAQRAWQTMDPIAATRQVRPAHVFEGHHNAITALAFTPALVVLGCEDGTIKAIDTLSGALVRVFNERTARRHPARMLAAGELTVDEAARFRVNHIVACDDMFVAAVGMHVLSWHTDKEETPSATTSSSASDSTARATSKRQAKSGVPERVRLKADIEQAVEEGQHQVRLERERLASSQARRAALTSSVHGTLDEDTALDYALMLSREEAQPPLEDVTTSAAAEDDLPAELMYDMDLHNIQDGDSDATPISPSLTASDSVLAPSRAWDILCTAGHSASTTSGDTQPSGSWSKLQTVAVPRHARVQAGASPHFGASPDVAGVYGSFSSVSSYSSGTPIRSDVMNDWPEMRSDHGASRTSSRSPHSLGAWAIRSPTLRAVDSSSAQNARRAGRSALVDRPSPAEGPSPALSATEPIDDDLRLALELSLAEYESAHQAHGPQH</sequence>
<dbReference type="OrthoDB" id="429520at2759"/>
<dbReference type="InterPro" id="IPR036047">
    <property type="entry name" value="F-box-like_dom_sf"/>
</dbReference>
<dbReference type="InParanoid" id="A8PVP8"/>
<organism evidence="4 5">
    <name type="scientific">Malassezia globosa (strain ATCC MYA-4612 / CBS 7966)</name>
    <name type="common">Dandruff-associated fungus</name>
    <dbReference type="NCBI Taxonomy" id="425265"/>
    <lineage>
        <taxon>Eukaryota</taxon>
        <taxon>Fungi</taxon>
        <taxon>Dikarya</taxon>
        <taxon>Basidiomycota</taxon>
        <taxon>Ustilaginomycotina</taxon>
        <taxon>Malasseziomycetes</taxon>
        <taxon>Malasseziales</taxon>
        <taxon>Malasseziaceae</taxon>
        <taxon>Malassezia</taxon>
    </lineage>
</organism>
<dbReference type="STRING" id="425265.A8PVP8"/>
<dbReference type="SUPFAM" id="SSF81383">
    <property type="entry name" value="F-box domain"/>
    <property type="match status" value="1"/>
</dbReference>
<dbReference type="PANTHER" id="PTHR46731">
    <property type="entry name" value="F-BOX ONLY PROTEIN 15"/>
    <property type="match status" value="1"/>
</dbReference>
<feature type="domain" description="F-box" evidence="3">
    <location>
        <begin position="65"/>
        <end position="111"/>
    </location>
</feature>
<dbReference type="PROSITE" id="PS50181">
    <property type="entry name" value="FBOX"/>
    <property type="match status" value="1"/>
</dbReference>
<dbReference type="SUPFAM" id="SSF50978">
    <property type="entry name" value="WD40 repeat-like"/>
    <property type="match status" value="1"/>
</dbReference>
<feature type="region of interest" description="Disordered" evidence="2">
    <location>
        <begin position="17"/>
        <end position="59"/>
    </location>
</feature>
<feature type="compositionally biased region" description="Basic residues" evidence="2">
    <location>
        <begin position="43"/>
        <end position="52"/>
    </location>
</feature>
<dbReference type="GO" id="GO:0019005">
    <property type="term" value="C:SCF ubiquitin ligase complex"/>
    <property type="evidence" value="ECO:0007669"/>
    <property type="project" value="TreeGrafter"/>
</dbReference>
<dbReference type="InterPro" id="IPR015943">
    <property type="entry name" value="WD40/YVTN_repeat-like_dom_sf"/>
</dbReference>
<dbReference type="GeneID" id="5855962"/>
<dbReference type="RefSeq" id="XP_001731657.1">
    <property type="nucleotide sequence ID" value="XM_001731605.1"/>
</dbReference>
<dbReference type="SMART" id="SM00726">
    <property type="entry name" value="UIM"/>
    <property type="match status" value="2"/>
</dbReference>